<keyword evidence="7 13" id="KW-0812">Transmembrane</keyword>
<dbReference type="GO" id="GO:1902600">
    <property type="term" value="P:proton transmembrane transport"/>
    <property type="evidence" value="ECO:0007669"/>
    <property type="project" value="UniProtKB-KW"/>
</dbReference>
<accession>A0A0F3ISC4</accession>
<dbReference type="Pfam" id="PF01618">
    <property type="entry name" value="MotA_ExbB"/>
    <property type="match status" value="1"/>
</dbReference>
<dbReference type="OrthoDB" id="9782603at2"/>
<evidence type="ECO:0000256" key="11">
    <source>
        <dbReference type="ARBA" id="ARBA00023065"/>
    </source>
</evidence>
<keyword evidence="11" id="KW-0406">Ion transport</keyword>
<dbReference type="InterPro" id="IPR047055">
    <property type="entry name" value="MotA-like"/>
</dbReference>
<evidence type="ECO:0000256" key="8">
    <source>
        <dbReference type="ARBA" id="ARBA00022779"/>
    </source>
</evidence>
<evidence type="ECO:0000313" key="16">
    <source>
        <dbReference type="EMBL" id="KJV09591.1"/>
    </source>
</evidence>
<keyword evidence="6" id="KW-0997">Cell inner membrane</keyword>
<keyword evidence="4" id="KW-1003">Cell membrane</keyword>
<sequence>MLKIAGIAIILFAVFGSFALLGGRFDILFQPVELVIIGGVAVGSYMISNRGAVLGRTIGSIAKIFGGRRYSKDSYLELLSLLYTSFKLAKTKGMLALEQHVENPRESNLFMRFPTFMNDQSSLVFLCDYLRLLTLGTDNPHEVEALMDEEIETHHQETMQIPAALQVMADALPAIGIVAAVLGVIKTMALIDQPAGVIGASIGGALVGTLLGVLLSYGFVGPIATALKNDVEAEMKFLQCMKAGILAHMQGYAPAVSVEFARKALMSDVRPTFYEVEATVSSLPPV</sequence>
<dbReference type="PANTHER" id="PTHR30433">
    <property type="entry name" value="CHEMOTAXIS PROTEIN MOTA"/>
    <property type="match status" value="1"/>
</dbReference>
<dbReference type="NCBIfam" id="TIGR03818">
    <property type="entry name" value="MotA1"/>
    <property type="match status" value="1"/>
</dbReference>
<gene>
    <name evidence="16" type="ORF">VZ95_10550</name>
</gene>
<evidence type="ECO:0000256" key="12">
    <source>
        <dbReference type="ARBA" id="ARBA00023136"/>
    </source>
</evidence>
<dbReference type="Pfam" id="PF20560">
    <property type="entry name" value="MotA_N"/>
    <property type="match status" value="1"/>
</dbReference>
<evidence type="ECO:0000256" key="3">
    <source>
        <dbReference type="ARBA" id="ARBA00022448"/>
    </source>
</evidence>
<organism evidence="16 17">
    <name type="scientific">Elstera litoralis</name>
    <dbReference type="NCBI Taxonomy" id="552518"/>
    <lineage>
        <taxon>Bacteria</taxon>
        <taxon>Pseudomonadati</taxon>
        <taxon>Pseudomonadota</taxon>
        <taxon>Alphaproteobacteria</taxon>
        <taxon>Rhodospirillales</taxon>
        <taxon>Rhodospirillaceae</taxon>
        <taxon>Elstera</taxon>
    </lineage>
</organism>
<evidence type="ECO:0000256" key="13">
    <source>
        <dbReference type="SAM" id="Phobius"/>
    </source>
</evidence>
<dbReference type="InterPro" id="IPR046786">
    <property type="entry name" value="MotA_N"/>
</dbReference>
<keyword evidence="16" id="KW-0969">Cilium</keyword>
<evidence type="ECO:0000256" key="5">
    <source>
        <dbReference type="ARBA" id="ARBA00022500"/>
    </source>
</evidence>
<dbReference type="PROSITE" id="PS01307">
    <property type="entry name" value="MOTA"/>
    <property type="match status" value="1"/>
</dbReference>
<dbReference type="InterPro" id="IPR002898">
    <property type="entry name" value="MotA_ExbB_proton_chnl"/>
</dbReference>
<dbReference type="EMBL" id="LAJY01000252">
    <property type="protein sequence ID" value="KJV09591.1"/>
    <property type="molecule type" value="Genomic_DNA"/>
</dbReference>
<evidence type="ECO:0000256" key="10">
    <source>
        <dbReference type="ARBA" id="ARBA00022989"/>
    </source>
</evidence>
<keyword evidence="3" id="KW-0813">Transport</keyword>
<dbReference type="GO" id="GO:0071978">
    <property type="term" value="P:bacterial-type flagellum-dependent swarming motility"/>
    <property type="evidence" value="ECO:0007669"/>
    <property type="project" value="InterPro"/>
</dbReference>
<dbReference type="InterPro" id="IPR022522">
    <property type="entry name" value="Flagellar_motor_stator_MotA"/>
</dbReference>
<dbReference type="Proteomes" id="UP000033774">
    <property type="component" value="Unassembled WGS sequence"/>
</dbReference>
<dbReference type="PANTHER" id="PTHR30433:SF4">
    <property type="entry name" value="MOTILITY PROTEIN A"/>
    <property type="match status" value="1"/>
</dbReference>
<dbReference type="InterPro" id="IPR000540">
    <property type="entry name" value="Flag_MotA_CS"/>
</dbReference>
<evidence type="ECO:0000259" key="15">
    <source>
        <dbReference type="Pfam" id="PF20560"/>
    </source>
</evidence>
<comment type="caution">
    <text evidence="16">The sequence shown here is derived from an EMBL/GenBank/DDBJ whole genome shotgun (WGS) entry which is preliminary data.</text>
</comment>
<dbReference type="GO" id="GO:0005886">
    <property type="term" value="C:plasma membrane"/>
    <property type="evidence" value="ECO:0007669"/>
    <property type="project" value="UniProtKB-SubCell"/>
</dbReference>
<evidence type="ECO:0000313" key="17">
    <source>
        <dbReference type="Proteomes" id="UP000033774"/>
    </source>
</evidence>
<feature type="domain" description="Motility protein A N-terminal" evidence="15">
    <location>
        <begin position="4"/>
        <end position="93"/>
    </location>
</feature>
<keyword evidence="10 13" id="KW-1133">Transmembrane helix</keyword>
<feature type="domain" description="MotA/TolQ/ExbB proton channel" evidence="14">
    <location>
        <begin position="137"/>
        <end position="236"/>
    </location>
</feature>
<dbReference type="RefSeq" id="WP_045775804.1">
    <property type="nucleotide sequence ID" value="NZ_LAJY01000252.1"/>
</dbReference>
<feature type="transmembrane region" description="Helical" evidence="13">
    <location>
        <begin position="171"/>
        <end position="191"/>
    </location>
</feature>
<feature type="transmembrane region" description="Helical" evidence="13">
    <location>
        <begin position="29"/>
        <end position="47"/>
    </location>
</feature>
<keyword evidence="17" id="KW-1185">Reference proteome</keyword>
<evidence type="ECO:0000256" key="6">
    <source>
        <dbReference type="ARBA" id="ARBA00022519"/>
    </source>
</evidence>
<proteinExistence type="inferred from homology"/>
<evidence type="ECO:0000259" key="14">
    <source>
        <dbReference type="Pfam" id="PF01618"/>
    </source>
</evidence>
<evidence type="ECO:0000256" key="7">
    <source>
        <dbReference type="ARBA" id="ARBA00022692"/>
    </source>
</evidence>
<keyword evidence="12 13" id="KW-0472">Membrane</keyword>
<keyword evidence="9" id="KW-0375">Hydrogen ion transport</keyword>
<keyword evidence="8" id="KW-0283">Flagellar rotation</keyword>
<comment type="similarity">
    <text evidence="2">Belongs to the MotA family.</text>
</comment>
<evidence type="ECO:0000256" key="4">
    <source>
        <dbReference type="ARBA" id="ARBA00022475"/>
    </source>
</evidence>
<keyword evidence="16" id="KW-0282">Flagellum</keyword>
<dbReference type="GO" id="GO:0006935">
    <property type="term" value="P:chemotaxis"/>
    <property type="evidence" value="ECO:0007669"/>
    <property type="project" value="UniProtKB-KW"/>
</dbReference>
<protein>
    <submittedName>
        <fullName evidence="16">Flagellar motor protein MotA</fullName>
    </submittedName>
</protein>
<keyword evidence="5" id="KW-0145">Chemotaxis</keyword>
<name>A0A0F3ISC4_9PROT</name>
<comment type="subcellular location">
    <subcellularLocation>
        <location evidence="1">Cell inner membrane</location>
        <topology evidence="1">Multi-pass membrane protein</topology>
    </subcellularLocation>
</comment>
<keyword evidence="16" id="KW-0966">Cell projection</keyword>
<reference evidence="16 17" key="1">
    <citation type="submission" date="2015-03" db="EMBL/GenBank/DDBJ databases">
        <title>Draft genome sequence of Elstera litoralis.</title>
        <authorList>
            <person name="Rahalkar M.C."/>
            <person name="Dhakephalkar P.K."/>
            <person name="Pore S.D."/>
            <person name="Arora P."/>
            <person name="Kapse N.G."/>
            <person name="Pandit P.S."/>
        </authorList>
    </citation>
    <scope>NUCLEOTIDE SEQUENCE [LARGE SCALE GENOMIC DNA]</scope>
    <source>
        <strain evidence="16 17">Dia-1</strain>
    </source>
</reference>
<evidence type="ECO:0000256" key="1">
    <source>
        <dbReference type="ARBA" id="ARBA00004429"/>
    </source>
</evidence>
<dbReference type="PATRIC" id="fig|552518.3.peg.1542"/>
<dbReference type="AlphaFoldDB" id="A0A0F3ISC4"/>
<evidence type="ECO:0000256" key="9">
    <source>
        <dbReference type="ARBA" id="ARBA00022781"/>
    </source>
</evidence>
<evidence type="ECO:0000256" key="2">
    <source>
        <dbReference type="ARBA" id="ARBA00008038"/>
    </source>
</evidence>
<feature type="transmembrane region" description="Helical" evidence="13">
    <location>
        <begin position="197"/>
        <end position="220"/>
    </location>
</feature>